<proteinExistence type="inferred from homology"/>
<dbReference type="InterPro" id="IPR036250">
    <property type="entry name" value="AcylCo_DH-like_C"/>
</dbReference>
<dbReference type="PROSITE" id="PS00073">
    <property type="entry name" value="ACYL_COA_DH_2"/>
    <property type="match status" value="1"/>
</dbReference>
<dbReference type="GO" id="GO:0016937">
    <property type="term" value="F:short-chain fatty acyl-CoA dehydrogenase activity"/>
    <property type="evidence" value="ECO:0007669"/>
    <property type="project" value="UniProtKB-EC"/>
</dbReference>
<dbReference type="AlphaFoldDB" id="H0E962"/>
<dbReference type="Pfam" id="PF02770">
    <property type="entry name" value="Acyl-CoA_dh_M"/>
    <property type="match status" value="1"/>
</dbReference>
<dbReference type="SUPFAM" id="SSF56645">
    <property type="entry name" value="Acyl-CoA dehydrogenase NM domain-like"/>
    <property type="match status" value="1"/>
</dbReference>
<dbReference type="InterPro" id="IPR009075">
    <property type="entry name" value="AcylCo_DH/oxidase_C"/>
</dbReference>
<dbReference type="EMBL" id="AGUD01000252">
    <property type="protein sequence ID" value="EHN09800.1"/>
    <property type="molecule type" value="Genomic_DNA"/>
</dbReference>
<dbReference type="Gene3D" id="2.40.110.10">
    <property type="entry name" value="Butyryl-CoA Dehydrogenase, subunit A, domain 2"/>
    <property type="match status" value="1"/>
</dbReference>
<keyword evidence="3 5" id="KW-0285">Flavoprotein</keyword>
<dbReference type="GO" id="GO:0050660">
    <property type="term" value="F:flavin adenine dinucleotide binding"/>
    <property type="evidence" value="ECO:0007669"/>
    <property type="project" value="InterPro"/>
</dbReference>
<dbReference type="SUPFAM" id="SSF47203">
    <property type="entry name" value="Acyl-CoA dehydrogenase C-terminal domain-like"/>
    <property type="match status" value="1"/>
</dbReference>
<sequence length="440" mass="46035">MAYGIRALTRLAGLDVVDRLGLREPANRALKRASATSFRTAGRVGRTFAATQKRADPGRLKPETASKSAALFDLTPTDEQQMLQDAAREFAAAEIRPVAEQADHDDKTPDALLASAAELGLATLGVPEELGGAVEERSAVTSVLIAEALSHGDMGIAVAALAPAAVSTALGLWGDADQQATYLPAFVGEDVPVAALAIQEPRPLFDPFALRTTARRTADGFVLNGVKSLVPRAAEAELFVVAAQLEGAGGNGNGTPAFFIVESKTAGISTEADPAMGLRAASTAKLVLEDVKLPAGALLGGAKPEVYREAIALGRIAWSALAAGTSKAVLDYVIPYVNERVAFGEPISHRQAVAFAVSNIAIETEGLRLVTYRAASRADRAASFAREAALARRLTADKGMQIGSQGVQLLGGHGYVKDHPVERWYRDLRAAGIVEGTLLV</sequence>
<evidence type="ECO:0000256" key="2">
    <source>
        <dbReference type="ARBA" id="ARBA00009347"/>
    </source>
</evidence>
<dbReference type="Gene3D" id="1.20.140.10">
    <property type="entry name" value="Butyryl-CoA Dehydrogenase, subunit A, domain 3"/>
    <property type="match status" value="1"/>
</dbReference>
<reference evidence="9 10" key="1">
    <citation type="journal article" date="2013" name="Biodegradation">
        <title>Quantitative proteomic analysis of ibuprofen-degrading Patulibacter sp. strain I11.</title>
        <authorList>
            <person name="Almeida B."/>
            <person name="Kjeldal H."/>
            <person name="Lolas I."/>
            <person name="Knudsen A.D."/>
            <person name="Carvalho G."/>
            <person name="Nielsen K.L."/>
            <person name="Barreto Crespo M.T."/>
            <person name="Stensballe A."/>
            <person name="Nielsen J.L."/>
        </authorList>
    </citation>
    <scope>NUCLEOTIDE SEQUENCE [LARGE SCALE GENOMIC DNA]</scope>
    <source>
        <strain evidence="9 10">I11</strain>
    </source>
</reference>
<dbReference type="InterPro" id="IPR006089">
    <property type="entry name" value="Acyl-CoA_DH_CS"/>
</dbReference>
<dbReference type="PANTHER" id="PTHR43884">
    <property type="entry name" value="ACYL-COA DEHYDROGENASE"/>
    <property type="match status" value="1"/>
</dbReference>
<name>H0E962_9ACTN</name>
<dbReference type="EC" id="1.3.8.1" evidence="9"/>
<dbReference type="PANTHER" id="PTHR43884:SF12">
    <property type="entry name" value="ISOVALERYL-COA DEHYDROGENASE, MITOCHONDRIAL-RELATED"/>
    <property type="match status" value="1"/>
</dbReference>
<dbReference type="RefSeq" id="WP_007577371.1">
    <property type="nucleotide sequence ID" value="NZ_AGUD01000252.1"/>
</dbReference>
<dbReference type="Pfam" id="PF02771">
    <property type="entry name" value="Acyl-CoA_dh_N"/>
    <property type="match status" value="1"/>
</dbReference>
<dbReference type="InterPro" id="IPR006091">
    <property type="entry name" value="Acyl-CoA_Oxase/DH_mid-dom"/>
</dbReference>
<gene>
    <name evidence="9" type="ORF">PAI11_33790</name>
</gene>
<evidence type="ECO:0000256" key="4">
    <source>
        <dbReference type="ARBA" id="ARBA00022827"/>
    </source>
</evidence>
<dbReference type="PATRIC" id="fig|1097667.3.peg.3349"/>
<feature type="domain" description="Acyl-CoA oxidase/dehydrogenase middle" evidence="7">
    <location>
        <begin position="195"/>
        <end position="291"/>
    </location>
</feature>
<dbReference type="InterPro" id="IPR046373">
    <property type="entry name" value="Acyl-CoA_Oxase/DH_mid-dom_sf"/>
</dbReference>
<dbReference type="Proteomes" id="UP000005143">
    <property type="component" value="Unassembled WGS sequence"/>
</dbReference>
<evidence type="ECO:0000259" key="7">
    <source>
        <dbReference type="Pfam" id="PF02770"/>
    </source>
</evidence>
<keyword evidence="5 9" id="KW-0560">Oxidoreductase</keyword>
<evidence type="ECO:0000313" key="10">
    <source>
        <dbReference type="Proteomes" id="UP000005143"/>
    </source>
</evidence>
<keyword evidence="10" id="KW-1185">Reference proteome</keyword>
<dbReference type="InterPro" id="IPR037069">
    <property type="entry name" value="AcylCoA_DH/ox_N_sf"/>
</dbReference>
<dbReference type="Pfam" id="PF00441">
    <property type="entry name" value="Acyl-CoA_dh_1"/>
    <property type="match status" value="1"/>
</dbReference>
<accession>H0E962</accession>
<dbReference type="InterPro" id="IPR013786">
    <property type="entry name" value="AcylCoA_DH/ox_N"/>
</dbReference>
<evidence type="ECO:0000256" key="1">
    <source>
        <dbReference type="ARBA" id="ARBA00001974"/>
    </source>
</evidence>
<protein>
    <submittedName>
        <fullName evidence="9">Butyryl-CoA dehydrogenase</fullName>
        <ecNumber evidence="9">1.3.8.1</ecNumber>
    </submittedName>
</protein>
<evidence type="ECO:0000259" key="8">
    <source>
        <dbReference type="Pfam" id="PF02771"/>
    </source>
</evidence>
<keyword evidence="4 5" id="KW-0274">FAD</keyword>
<comment type="similarity">
    <text evidence="2 5">Belongs to the acyl-CoA dehydrogenase family.</text>
</comment>
<feature type="domain" description="Acyl-CoA dehydrogenase/oxidase C-terminal" evidence="6">
    <location>
        <begin position="306"/>
        <end position="437"/>
    </location>
</feature>
<dbReference type="Gene3D" id="1.10.540.10">
    <property type="entry name" value="Acyl-CoA dehydrogenase/oxidase, N-terminal domain"/>
    <property type="match status" value="1"/>
</dbReference>
<comment type="cofactor">
    <cofactor evidence="1 5">
        <name>FAD</name>
        <dbReference type="ChEBI" id="CHEBI:57692"/>
    </cofactor>
</comment>
<evidence type="ECO:0000256" key="3">
    <source>
        <dbReference type="ARBA" id="ARBA00022630"/>
    </source>
</evidence>
<evidence type="ECO:0000256" key="5">
    <source>
        <dbReference type="RuleBase" id="RU362125"/>
    </source>
</evidence>
<dbReference type="OrthoDB" id="142556at2"/>
<evidence type="ECO:0000259" key="6">
    <source>
        <dbReference type="Pfam" id="PF00441"/>
    </source>
</evidence>
<evidence type="ECO:0000313" key="9">
    <source>
        <dbReference type="EMBL" id="EHN09800.1"/>
    </source>
</evidence>
<organism evidence="9 10">
    <name type="scientific">Patulibacter medicamentivorans</name>
    <dbReference type="NCBI Taxonomy" id="1097667"/>
    <lineage>
        <taxon>Bacteria</taxon>
        <taxon>Bacillati</taxon>
        <taxon>Actinomycetota</taxon>
        <taxon>Thermoleophilia</taxon>
        <taxon>Solirubrobacterales</taxon>
        <taxon>Patulibacteraceae</taxon>
        <taxon>Patulibacter</taxon>
    </lineage>
</organism>
<dbReference type="InterPro" id="IPR009100">
    <property type="entry name" value="AcylCoA_DH/oxidase_NM_dom_sf"/>
</dbReference>
<comment type="caution">
    <text evidence="9">The sequence shown here is derived from an EMBL/GenBank/DDBJ whole genome shotgun (WGS) entry which is preliminary data.</text>
</comment>
<feature type="domain" description="Acyl-CoA dehydrogenase/oxidase N-terminal" evidence="8">
    <location>
        <begin position="77"/>
        <end position="187"/>
    </location>
</feature>